<dbReference type="PANTHER" id="PTHR43384:SF13">
    <property type="entry name" value="SLR0110 PROTEIN"/>
    <property type="match status" value="1"/>
</dbReference>
<dbReference type="PANTHER" id="PTHR43384">
    <property type="entry name" value="SEPTUM SITE-DETERMINING PROTEIN MIND HOMOLOG, CHLOROPLASTIC-RELATED"/>
    <property type="match status" value="1"/>
</dbReference>
<dbReference type="InterPro" id="IPR002586">
    <property type="entry name" value="CobQ/CobB/MinD/ParA_Nub-bd_dom"/>
</dbReference>
<dbReference type="InterPro" id="IPR027417">
    <property type="entry name" value="P-loop_NTPase"/>
</dbReference>
<name>A0ABT5TY56_9MICO</name>
<organism evidence="3 4">
    <name type="scientific">Georgenia halotolerans</name>
    <dbReference type="NCBI Taxonomy" id="3028317"/>
    <lineage>
        <taxon>Bacteria</taxon>
        <taxon>Bacillati</taxon>
        <taxon>Actinomycetota</taxon>
        <taxon>Actinomycetes</taxon>
        <taxon>Micrococcales</taxon>
        <taxon>Bogoriellaceae</taxon>
        <taxon>Georgenia</taxon>
    </lineage>
</organism>
<dbReference type="Proteomes" id="UP001165561">
    <property type="component" value="Unassembled WGS sequence"/>
</dbReference>
<accession>A0ABT5TY56</accession>
<sequence length="494" mass="50648">MSTGVLLALPGEQESDLVQALDAPGTGVRVVRRCADVPEVLAAALAGLGTVAVLSADLPGVDRTVLVRAQQAGVRTVLVAEDADAERCRALGADAVVTAGTPTADLASVTVALAHDPAGAAGVDDPPETAGTRPSARAGTDPSPGPGGDPTAGAGTDPSTGPGPSREAPTPEAEVIAAAEQVLAEVGGERAATGVPDDGAEPDRETAERGQLIAVWGPYGAPGRTTVAVNLAAELAARHHRALLVDADTEAPAITQTLGLLEESSGIAAAARLAAHGRLDRATLSRLCPRLDADGGLRVLTGLTRPDRWRELPAAALDVVWEHARALAPWTVVDLAAGAEDDATGFGPAPQRRHQATLSALAAADVVVVVGAAEPVGMRRLVLALGELRERRLCHPEARRVVVVTRVRAAAVGPAPHRAVRDTLARYGGVEDAVLVADDRPAADRALLAGATLMQTAPASPARDGYLQLTDRVAGISTRRRRRPRPGGLRRRAR</sequence>
<feature type="region of interest" description="Disordered" evidence="1">
    <location>
        <begin position="475"/>
        <end position="494"/>
    </location>
</feature>
<comment type="caution">
    <text evidence="3">The sequence shown here is derived from an EMBL/GenBank/DDBJ whole genome shotgun (WGS) entry which is preliminary data.</text>
</comment>
<keyword evidence="4" id="KW-1185">Reference proteome</keyword>
<feature type="compositionally biased region" description="Low complexity" evidence="1">
    <location>
        <begin position="149"/>
        <end position="158"/>
    </location>
</feature>
<dbReference type="Gene3D" id="3.40.50.300">
    <property type="entry name" value="P-loop containing nucleotide triphosphate hydrolases"/>
    <property type="match status" value="1"/>
</dbReference>
<evidence type="ECO:0000256" key="1">
    <source>
        <dbReference type="SAM" id="MobiDB-lite"/>
    </source>
</evidence>
<evidence type="ECO:0000313" key="3">
    <source>
        <dbReference type="EMBL" id="MDD9206080.1"/>
    </source>
</evidence>
<reference evidence="3" key="1">
    <citation type="submission" date="2023-02" db="EMBL/GenBank/DDBJ databases">
        <title>Georgenia sp.10Sc9-8, isolated from a soil sample collected from the Taklamakan desert.</title>
        <authorList>
            <person name="Liu S."/>
        </authorList>
    </citation>
    <scope>NUCLEOTIDE SEQUENCE</scope>
    <source>
        <strain evidence="3">10Sc9-8</strain>
    </source>
</reference>
<dbReference type="InterPro" id="IPR050625">
    <property type="entry name" value="ParA/MinD_ATPase"/>
</dbReference>
<evidence type="ECO:0000313" key="4">
    <source>
        <dbReference type="Proteomes" id="UP001165561"/>
    </source>
</evidence>
<feature type="compositionally biased region" description="Basic residues" evidence="1">
    <location>
        <begin position="478"/>
        <end position="494"/>
    </location>
</feature>
<dbReference type="SUPFAM" id="SSF52540">
    <property type="entry name" value="P-loop containing nucleoside triphosphate hydrolases"/>
    <property type="match status" value="1"/>
</dbReference>
<protein>
    <recommendedName>
        <fullName evidence="2">CobQ/CobB/MinD/ParA nucleotide binding domain-containing protein</fullName>
    </recommendedName>
</protein>
<dbReference type="EMBL" id="JARACI010000771">
    <property type="protein sequence ID" value="MDD9206080.1"/>
    <property type="molecule type" value="Genomic_DNA"/>
</dbReference>
<evidence type="ECO:0000259" key="2">
    <source>
        <dbReference type="Pfam" id="PF01656"/>
    </source>
</evidence>
<feature type="region of interest" description="Disordered" evidence="1">
    <location>
        <begin position="117"/>
        <end position="172"/>
    </location>
</feature>
<dbReference type="Pfam" id="PF01656">
    <property type="entry name" value="CbiA"/>
    <property type="match status" value="1"/>
</dbReference>
<gene>
    <name evidence="3" type="ORF">PU560_06290</name>
</gene>
<feature type="domain" description="CobQ/CobB/MinD/ParA nucleotide binding" evidence="2">
    <location>
        <begin position="213"/>
        <end position="424"/>
    </location>
</feature>
<proteinExistence type="predicted"/>